<keyword evidence="1" id="KW-0812">Transmembrane</keyword>
<dbReference type="OrthoDB" id="7057004at2"/>
<dbReference type="PATRIC" id="fig|1423719.4.peg.413"/>
<feature type="transmembrane region" description="Helical" evidence="1">
    <location>
        <begin position="202"/>
        <end position="219"/>
    </location>
</feature>
<gene>
    <name evidence="2" type="ORF">FC66_GL000409</name>
</gene>
<reference evidence="2 3" key="1">
    <citation type="journal article" date="2015" name="Genome Announc.">
        <title>Expanding the biotechnology potential of lactobacilli through comparative genomics of 213 strains and associated genera.</title>
        <authorList>
            <person name="Sun Z."/>
            <person name="Harris H.M."/>
            <person name="McCann A."/>
            <person name="Guo C."/>
            <person name="Argimon S."/>
            <person name="Zhang W."/>
            <person name="Yang X."/>
            <person name="Jeffery I.B."/>
            <person name="Cooney J.C."/>
            <person name="Kagawa T.F."/>
            <person name="Liu W."/>
            <person name="Song Y."/>
            <person name="Salvetti E."/>
            <person name="Wrobel A."/>
            <person name="Rasinkangas P."/>
            <person name="Parkhill J."/>
            <person name="Rea M.C."/>
            <person name="O'Sullivan O."/>
            <person name="Ritari J."/>
            <person name="Douillard F.P."/>
            <person name="Paul Ross R."/>
            <person name="Yang R."/>
            <person name="Briner A.E."/>
            <person name="Felis G.E."/>
            <person name="de Vos W.M."/>
            <person name="Barrangou R."/>
            <person name="Klaenhammer T.R."/>
            <person name="Caufield P.W."/>
            <person name="Cui Y."/>
            <person name="Zhang H."/>
            <person name="O'Toole P.W."/>
        </authorList>
    </citation>
    <scope>NUCLEOTIDE SEQUENCE [LARGE SCALE GENOMIC DNA]</scope>
    <source>
        <strain evidence="2 3">DSM 15638</strain>
    </source>
</reference>
<keyword evidence="1" id="KW-1133">Transmembrane helix</keyword>
<organism evidence="2 3">
    <name type="scientific">Dellaglioa algida DSM 15638</name>
    <dbReference type="NCBI Taxonomy" id="1423719"/>
    <lineage>
        <taxon>Bacteria</taxon>
        <taxon>Bacillati</taxon>
        <taxon>Bacillota</taxon>
        <taxon>Bacilli</taxon>
        <taxon>Lactobacillales</taxon>
        <taxon>Lactobacillaceae</taxon>
        <taxon>Dellaglioa</taxon>
    </lineage>
</organism>
<dbReference type="RefSeq" id="WP_057974669.1">
    <property type="nucleotide sequence ID" value="NZ_AZDI01000011.1"/>
</dbReference>
<protein>
    <recommendedName>
        <fullName evidence="4">DUF1275 domain-containing protein</fullName>
    </recommendedName>
</protein>
<dbReference type="PANTHER" id="PTHR37314">
    <property type="entry name" value="SLR0142 PROTEIN"/>
    <property type="match status" value="1"/>
</dbReference>
<dbReference type="AlphaFoldDB" id="A0A0R1HFP7"/>
<dbReference type="EMBL" id="AZDI01000011">
    <property type="protein sequence ID" value="KRK45237.1"/>
    <property type="molecule type" value="Genomic_DNA"/>
</dbReference>
<feature type="transmembrane region" description="Helical" evidence="1">
    <location>
        <begin position="96"/>
        <end position="115"/>
    </location>
</feature>
<proteinExistence type="predicted"/>
<keyword evidence="1" id="KW-0472">Membrane</keyword>
<comment type="caution">
    <text evidence="2">The sequence shown here is derived from an EMBL/GenBank/DDBJ whole genome shotgun (WGS) entry which is preliminary data.</text>
</comment>
<evidence type="ECO:0000313" key="3">
    <source>
        <dbReference type="Proteomes" id="UP000051450"/>
    </source>
</evidence>
<dbReference type="InterPro" id="IPR010699">
    <property type="entry name" value="DUF1275"/>
</dbReference>
<accession>A0A0R1HFP7</accession>
<evidence type="ECO:0008006" key="4">
    <source>
        <dbReference type="Google" id="ProtNLM"/>
    </source>
</evidence>
<name>A0A0R1HFP7_9LACO</name>
<sequence>MMKQITPIHEKLLFSSFLAAAAGGFDAYTYLVHGEVFAGLQTGNLILLGTHIGQLSFSTALHYLVPLLSFMLGTILAHYLQNRLPESDTLVRRKQLIITFEIILLLLVAFISPVIPDMLASALVSIAAAAQLQEFRRLNNGPFASLMMTGNIRTLAESLFEGIVRHDTVARTKAVEIGTIISSFTVGAAVTGAVVPYLAEKTIVLSAIILLMPLFLLTYSTKNK</sequence>
<dbReference type="Pfam" id="PF06912">
    <property type="entry name" value="DUF1275"/>
    <property type="match status" value="1"/>
</dbReference>
<dbReference type="PANTHER" id="PTHR37314:SF4">
    <property type="entry name" value="UPF0700 TRANSMEMBRANE PROTEIN YOAK"/>
    <property type="match status" value="1"/>
</dbReference>
<evidence type="ECO:0000313" key="2">
    <source>
        <dbReference type="EMBL" id="KRK45237.1"/>
    </source>
</evidence>
<feature type="transmembrane region" description="Helical" evidence="1">
    <location>
        <begin position="60"/>
        <end position="80"/>
    </location>
</feature>
<dbReference type="Proteomes" id="UP000051450">
    <property type="component" value="Unassembled WGS sequence"/>
</dbReference>
<evidence type="ECO:0000256" key="1">
    <source>
        <dbReference type="SAM" id="Phobius"/>
    </source>
</evidence>
<keyword evidence="3" id="KW-1185">Reference proteome</keyword>